<proteinExistence type="predicted"/>
<protein>
    <submittedName>
        <fullName evidence="1">Uncharacterized protein</fullName>
    </submittedName>
</protein>
<dbReference type="Proteomes" id="UP000485058">
    <property type="component" value="Unassembled WGS sequence"/>
</dbReference>
<name>A0A699YP76_HAELA</name>
<keyword evidence="2" id="KW-1185">Reference proteome</keyword>
<evidence type="ECO:0000313" key="2">
    <source>
        <dbReference type="Proteomes" id="UP000485058"/>
    </source>
</evidence>
<accession>A0A699YP76</accession>
<sequence>MREPDVVHGRQARQHILGHTPHLAFNHGPTPWPWQPSAGHTCHTAAGVPPGALATAFRKGGQIVGGHHPDIAITCLTASAAAAAQGWAWVPGVAGQLLSSTICKSPPAQNSLTMLMVVLVFA</sequence>
<reference evidence="1 2" key="1">
    <citation type="submission" date="2020-02" db="EMBL/GenBank/DDBJ databases">
        <title>Draft genome sequence of Haematococcus lacustris strain NIES-144.</title>
        <authorList>
            <person name="Morimoto D."/>
            <person name="Nakagawa S."/>
            <person name="Yoshida T."/>
            <person name="Sawayama S."/>
        </authorList>
    </citation>
    <scope>NUCLEOTIDE SEQUENCE [LARGE SCALE GENOMIC DNA]</scope>
    <source>
        <strain evidence="1 2">NIES-144</strain>
    </source>
</reference>
<evidence type="ECO:0000313" key="1">
    <source>
        <dbReference type="EMBL" id="GFH11105.1"/>
    </source>
</evidence>
<organism evidence="1 2">
    <name type="scientific">Haematococcus lacustris</name>
    <name type="common">Green alga</name>
    <name type="synonym">Haematococcus pluvialis</name>
    <dbReference type="NCBI Taxonomy" id="44745"/>
    <lineage>
        <taxon>Eukaryota</taxon>
        <taxon>Viridiplantae</taxon>
        <taxon>Chlorophyta</taxon>
        <taxon>core chlorophytes</taxon>
        <taxon>Chlorophyceae</taxon>
        <taxon>CS clade</taxon>
        <taxon>Chlamydomonadales</taxon>
        <taxon>Haematococcaceae</taxon>
        <taxon>Haematococcus</taxon>
    </lineage>
</organism>
<dbReference type="AlphaFoldDB" id="A0A699YP76"/>
<gene>
    <name evidence="1" type="ORF">HaLaN_06546</name>
</gene>
<dbReference type="EMBL" id="BLLF01000374">
    <property type="protein sequence ID" value="GFH11105.1"/>
    <property type="molecule type" value="Genomic_DNA"/>
</dbReference>
<comment type="caution">
    <text evidence="1">The sequence shown here is derived from an EMBL/GenBank/DDBJ whole genome shotgun (WGS) entry which is preliminary data.</text>
</comment>